<dbReference type="Gene3D" id="1.10.510.10">
    <property type="entry name" value="Transferase(Phosphotransferase) domain 1"/>
    <property type="match status" value="1"/>
</dbReference>
<evidence type="ECO:0000256" key="1">
    <source>
        <dbReference type="SAM" id="MobiDB-lite"/>
    </source>
</evidence>
<evidence type="ECO:0000313" key="3">
    <source>
        <dbReference type="EMBL" id="GKT15843.1"/>
    </source>
</evidence>
<keyword evidence="2" id="KW-0812">Transmembrane</keyword>
<evidence type="ECO:0000256" key="2">
    <source>
        <dbReference type="SAM" id="Phobius"/>
    </source>
</evidence>
<dbReference type="Proteomes" id="UP001057375">
    <property type="component" value="Unassembled WGS sequence"/>
</dbReference>
<organism evidence="3 4">
    <name type="scientific">Aduncisulcus paluster</name>
    <dbReference type="NCBI Taxonomy" id="2918883"/>
    <lineage>
        <taxon>Eukaryota</taxon>
        <taxon>Metamonada</taxon>
        <taxon>Carpediemonas-like organisms</taxon>
        <taxon>Aduncisulcus</taxon>
    </lineage>
</organism>
<accession>A0ABQ5JSV5</accession>
<comment type="caution">
    <text evidence="3">The sequence shown here is derived from an EMBL/GenBank/DDBJ whole genome shotgun (WGS) entry which is preliminary data.</text>
</comment>
<dbReference type="SUPFAM" id="SSF56112">
    <property type="entry name" value="Protein kinase-like (PK-like)"/>
    <property type="match status" value="1"/>
</dbReference>
<dbReference type="EMBL" id="BQXS01011705">
    <property type="protein sequence ID" value="GKT15843.1"/>
    <property type="molecule type" value="Genomic_DNA"/>
</dbReference>
<keyword evidence="2" id="KW-0472">Membrane</keyword>
<sequence length="1593" mass="182875">MIFYIRMHSLDQMRRIRQGHLSHEGAPRERIKHLYSSIPLSSFNQNSTISKSKHDKRTPRAVKMSCQRPCCCCGDLIPIFRNNNNKIKYWTQLKHFAASNYSNVLSPSFLMIDDNALVCEVCLSTCRAISLVVRLSLEAVTNFEHIVRKNLKEFSRLEHEGELGKGKGFKLSGSSERKDLNAISKPQDLSIPGDDFCLSTCRAISLVVRLSLEAVTNFEHIVRKNLKEFSRLEHEGELGKGKGFKLSGSSERKDLNAISKPQDLSIPGDDCFSKFYSCFRQTVPISSISFPDRIQQCISLLIKVDTLSFSIEDAQFVFNAYSYAHSFLFRSIYGSKEARTGLTERFHFIQELQRNVIQFVLESLHLTIHYVHPRTVFRLFSHLIPSLNSAFSFEGFQYDHFQIILLEIAFSIYRYSNTDLLGWSGLTALDSKSKNRSVRIYPSSQPESYEDLSDESDTDFLMSPVFKGSIISSPSHISHSNPASVIFLKTTFHNLPNTSSSLVHRAHMLNMEIIHSLSRVPQGVCNVASNSICQSLFSSIFSKMFLRRMSSSFQYELKDRYEKLCLSILRNILSSYYSRKSLCSKMSIPSVQEIMKGFKMKNVELLDFLKVSRLSLRVWTEPLRMSDTLNSSLVLVKSRSSKLPKRFKVILLISLLEPFPLSVVIKPLLFVLLKREKEIFLEMRKIECSNWIEERKLLKLISECDEERKIPPDHLFLPSSNPEKTTPKSKNRKSKNRIPGEIDAFNKDSICYQKESLGKQLDFSPSCLESTYESAATKLPVVSIKKQTEFLSSRLVFSSLASQSDLLVTDHVPKSTSKTLFFTCSFDEADLGEVETLWITMAGRRVCGTSFGWKQYGKRKKAKNKDKDVQKKEKIEKKGNDNGILLFSRFTSSKSFDFFQEFPVFHPLNLPPSLTMPLSLSSYKYLHHAFSLKKYNIFSPSLQNTTVKLFNIFLSHAKIRYIEHEHCFFKHDQIKAPSSVFCQADIQKKFFCINYQFNTIFPFLNGHSTVNSRHKCRCSVDPSTPPVSLQLSIDCQTLPYAIPDTIIQKYVDVDGAFSLDSPSHFYSESHLEVHEPHSTEQYSTSQQDIQCSLNHRMPQLSSNMSESSNSYSLPFFSLLSHTKHHTLSDVSILSILVELVWVLEKRKARGRRKSPLSKDKEYIVVHRFMDSTIVSLGVAKVLPFNVEGVARAVEKESSFSNPLFNHGSLPLFFSDESESEVNLMNIHEEEIEYPMKPRWIIMNEDNDVILQRRRGVIQFYLQYIMHIEDEFSIDENAIVCPGLTLFSDLSTYKTLYPLILSIKRTVRRMKRREDGRKLLLSANPHKDHVQHGASPMPRYSKIENISIWEVEAPISFTNASSLHFSPVFAQFNTKDIVDRFLLPFTLGQYNTFPIPFMHPPEAFIFHSHSHASVWSVAVMIWITISSCFPLFWVKTRIVECGYGCSVESPASSPFYDWRLPFVVELMIGPAFPPLHHVPSQLRELVSSCLSANPSERPSLCEMFVSLKFLHDTPDILIRNDILDPVPRSSNPIHLTVPRLSAKLPSCFSETSIPSHLRVFLQDFFPELDQDMQYILYRFIFEETRRPNGLFYVF</sequence>
<dbReference type="InterPro" id="IPR011009">
    <property type="entry name" value="Kinase-like_dom_sf"/>
</dbReference>
<reference evidence="3" key="1">
    <citation type="submission" date="2022-03" db="EMBL/GenBank/DDBJ databases">
        <title>Draft genome sequence of Aduncisulcus paluster, a free-living microaerophilic Fornicata.</title>
        <authorList>
            <person name="Yuyama I."/>
            <person name="Kume K."/>
            <person name="Tamura T."/>
            <person name="Inagaki Y."/>
            <person name="Hashimoto T."/>
        </authorList>
    </citation>
    <scope>NUCLEOTIDE SEQUENCE</scope>
    <source>
        <strain evidence="3">NY0171</strain>
    </source>
</reference>
<name>A0ABQ5JSV5_9EUKA</name>
<feature type="transmembrane region" description="Helical" evidence="2">
    <location>
        <begin position="1413"/>
        <end position="1432"/>
    </location>
</feature>
<proteinExistence type="predicted"/>
<gene>
    <name evidence="3" type="ORF">ADUPG1_010802</name>
</gene>
<keyword evidence="4" id="KW-1185">Reference proteome</keyword>
<protein>
    <recommendedName>
        <fullName evidence="5">Protein kinase domain-containing protein</fullName>
    </recommendedName>
</protein>
<evidence type="ECO:0008006" key="5">
    <source>
        <dbReference type="Google" id="ProtNLM"/>
    </source>
</evidence>
<keyword evidence="2" id="KW-1133">Transmembrane helix</keyword>
<feature type="compositionally biased region" description="Basic residues" evidence="1">
    <location>
        <begin position="727"/>
        <end position="736"/>
    </location>
</feature>
<evidence type="ECO:0000313" key="4">
    <source>
        <dbReference type="Proteomes" id="UP001057375"/>
    </source>
</evidence>
<feature type="region of interest" description="Disordered" evidence="1">
    <location>
        <begin position="712"/>
        <end position="737"/>
    </location>
</feature>